<keyword evidence="1" id="KW-0732">Signal</keyword>
<dbReference type="Proteomes" id="UP000000683">
    <property type="component" value="Chromosome"/>
</dbReference>
<organism evidence="2 3">
    <name type="scientific">Alteromonas naphthalenivorans</name>
    <dbReference type="NCBI Taxonomy" id="715451"/>
    <lineage>
        <taxon>Bacteria</taxon>
        <taxon>Pseudomonadati</taxon>
        <taxon>Pseudomonadota</taxon>
        <taxon>Gammaproteobacteria</taxon>
        <taxon>Alteromonadales</taxon>
        <taxon>Alteromonadaceae</taxon>
        <taxon>Alteromonas/Salinimonas group</taxon>
        <taxon>Alteromonas</taxon>
    </lineage>
</organism>
<feature type="chain" id="PRO_5003336671" description="Lipoprotein" evidence="1">
    <location>
        <begin position="33"/>
        <end position="134"/>
    </location>
</feature>
<evidence type="ECO:0000256" key="1">
    <source>
        <dbReference type="SAM" id="SignalP"/>
    </source>
</evidence>
<protein>
    <recommendedName>
        <fullName evidence="4">Lipoprotein</fullName>
    </recommendedName>
</protein>
<evidence type="ECO:0000313" key="3">
    <source>
        <dbReference type="Proteomes" id="UP000000683"/>
    </source>
</evidence>
<dbReference type="KEGG" id="alt:ambt_07325"/>
<name>F5Z7F5_ALTNA</name>
<dbReference type="HOGENOM" id="CLU_1891774_0_0_6"/>
<reference evidence="2 3" key="1">
    <citation type="journal article" date="2011" name="J. Bacteriol.">
        <title>Complete genome sequence of the polycyclic aromatic hydrocarbon-degrading bacterium Alteromonas sp. strain SN2.</title>
        <authorList>
            <person name="Jin H.M."/>
            <person name="Jeong H."/>
            <person name="Moon E.J."/>
            <person name="Math R.K."/>
            <person name="Lee K."/>
            <person name="Kim H.J."/>
            <person name="Jeon C.O."/>
            <person name="Oh T.K."/>
            <person name="Kim J.F."/>
        </authorList>
    </citation>
    <scope>NUCLEOTIDE SEQUENCE [LARGE SCALE GENOMIC DNA]</scope>
    <source>
        <strain evidence="3">JCM 17741 / KACC 18427 / KCTC 11700BP / SN2</strain>
    </source>
</reference>
<dbReference type="PROSITE" id="PS51257">
    <property type="entry name" value="PROKAR_LIPOPROTEIN"/>
    <property type="match status" value="1"/>
</dbReference>
<sequence length="134" mass="14755">MNANKIDKELLGAFVKCAACLALLVLSLSSVACEPSNKNDATANFIESVATQHQFDNTQHSEHSEHQNHTECDGKCCDGVCECKLGSCSNLSSMVAPVLKSINAPSFSNFYFFNFYHFYSGFSLLRPPKLNYNS</sequence>
<feature type="signal peptide" evidence="1">
    <location>
        <begin position="1"/>
        <end position="32"/>
    </location>
</feature>
<keyword evidence="3" id="KW-1185">Reference proteome</keyword>
<proteinExistence type="predicted"/>
<evidence type="ECO:0008006" key="4">
    <source>
        <dbReference type="Google" id="ProtNLM"/>
    </source>
</evidence>
<dbReference type="AlphaFoldDB" id="F5Z7F5"/>
<gene>
    <name evidence="2" type="ordered locus">ambt_07325</name>
</gene>
<evidence type="ECO:0000313" key="2">
    <source>
        <dbReference type="EMBL" id="AEF02998.1"/>
    </source>
</evidence>
<accession>F5Z7F5</accession>
<dbReference type="EMBL" id="CP002339">
    <property type="protein sequence ID" value="AEF02998.1"/>
    <property type="molecule type" value="Genomic_DNA"/>
</dbReference>